<dbReference type="Proteomes" id="UP001159363">
    <property type="component" value="Chromosome 3"/>
</dbReference>
<dbReference type="EMBL" id="JARBHB010000003">
    <property type="protein sequence ID" value="KAJ8891118.1"/>
    <property type="molecule type" value="Genomic_DNA"/>
</dbReference>
<comment type="caution">
    <text evidence="2">The sequence shown here is derived from an EMBL/GenBank/DDBJ whole genome shotgun (WGS) entry which is preliminary data.</text>
</comment>
<keyword evidence="3" id="KW-1185">Reference proteome</keyword>
<protein>
    <submittedName>
        <fullName evidence="2">Uncharacterized protein</fullName>
    </submittedName>
</protein>
<evidence type="ECO:0000256" key="1">
    <source>
        <dbReference type="SAM" id="MobiDB-lite"/>
    </source>
</evidence>
<feature type="region of interest" description="Disordered" evidence="1">
    <location>
        <begin position="1"/>
        <end position="59"/>
    </location>
</feature>
<sequence length="126" mass="13896">MPIWGKSSDEHPNLAENISTNERAGEMRDPRGNQPTSGIARHNSHLRKSGVNRPQTEPGLPWCKVSSLTTVAPPTNHNSDRFTKGARTFFASSESCSALMLKCSALPHSQSVCPLHCIQQCRHQLH</sequence>
<name>A0ABQ9I3A9_9NEOP</name>
<reference evidence="2 3" key="1">
    <citation type="submission" date="2023-02" db="EMBL/GenBank/DDBJ databases">
        <title>LHISI_Scaffold_Assembly.</title>
        <authorList>
            <person name="Stuart O.P."/>
            <person name="Cleave R."/>
            <person name="Magrath M.J.L."/>
            <person name="Mikheyev A.S."/>
        </authorList>
    </citation>
    <scope>NUCLEOTIDE SEQUENCE [LARGE SCALE GENOMIC DNA]</scope>
    <source>
        <strain evidence="2">Daus_M_001</strain>
        <tissue evidence="2">Leg muscle</tissue>
    </source>
</reference>
<evidence type="ECO:0000313" key="3">
    <source>
        <dbReference type="Proteomes" id="UP001159363"/>
    </source>
</evidence>
<accession>A0ABQ9I3A9</accession>
<organism evidence="2 3">
    <name type="scientific">Dryococelus australis</name>
    <dbReference type="NCBI Taxonomy" id="614101"/>
    <lineage>
        <taxon>Eukaryota</taxon>
        <taxon>Metazoa</taxon>
        <taxon>Ecdysozoa</taxon>
        <taxon>Arthropoda</taxon>
        <taxon>Hexapoda</taxon>
        <taxon>Insecta</taxon>
        <taxon>Pterygota</taxon>
        <taxon>Neoptera</taxon>
        <taxon>Polyneoptera</taxon>
        <taxon>Phasmatodea</taxon>
        <taxon>Verophasmatodea</taxon>
        <taxon>Anareolatae</taxon>
        <taxon>Phasmatidae</taxon>
        <taxon>Eurycanthinae</taxon>
        <taxon>Dryococelus</taxon>
    </lineage>
</organism>
<evidence type="ECO:0000313" key="2">
    <source>
        <dbReference type="EMBL" id="KAJ8891118.1"/>
    </source>
</evidence>
<proteinExistence type="predicted"/>
<gene>
    <name evidence="2" type="ORF">PR048_010632</name>
</gene>